<accession>A0AAU8DNX5</accession>
<reference evidence="2" key="1">
    <citation type="submission" date="2024-05" db="EMBL/GenBank/DDBJ databases">
        <authorList>
            <person name="Cai S.Y."/>
            <person name="Jin L.M."/>
            <person name="Li H.R."/>
        </authorList>
    </citation>
    <scope>NUCLEOTIDE SEQUENCE</scope>
    <source>
        <strain evidence="2">A5-74</strain>
    </source>
</reference>
<dbReference type="AlphaFoldDB" id="A0AAU8DNX5"/>
<organism evidence="2">
    <name type="scientific">Nakamurella sp. A5-74</name>
    <dbReference type="NCBI Taxonomy" id="3158264"/>
    <lineage>
        <taxon>Bacteria</taxon>
        <taxon>Bacillati</taxon>
        <taxon>Actinomycetota</taxon>
        <taxon>Actinomycetes</taxon>
        <taxon>Nakamurellales</taxon>
        <taxon>Nakamurellaceae</taxon>
        <taxon>Nakamurella</taxon>
    </lineage>
</organism>
<name>A0AAU8DNX5_9ACTN</name>
<gene>
    <name evidence="2" type="ORF">ABLG96_19565</name>
</gene>
<keyword evidence="1" id="KW-0472">Membrane</keyword>
<dbReference type="RefSeq" id="WP_353648985.1">
    <property type="nucleotide sequence ID" value="NZ_CP159218.1"/>
</dbReference>
<protein>
    <submittedName>
        <fullName evidence="2">Uncharacterized protein</fullName>
    </submittedName>
</protein>
<feature type="transmembrane region" description="Helical" evidence="1">
    <location>
        <begin position="59"/>
        <end position="79"/>
    </location>
</feature>
<sequence>MSDRSSVDDAGSGLIALETELRSALHERGAAITTATLLRPDPPGLTEFVPHRPVPRWRIVSAVAAVSVVILAVVLGRAVMAPQQVERKLAGTTTTSVAESSFDASRVTGRLWGATSIVTAGDSFSVSTWEPTGSRTMTVEFAPDGTVVFHDGNRELRGPFTTDARGFAVAEISVRATSTDENDQFAQESAALDALLFRMPSPGRLTAVLAGDQLTLEHGATAVHYRSAGVTPQAARAAGAAKYPVVAAIGGTWRAATVRIGGQNRVVSTTTSVSFELASNGSFSADLLGAAATGRWWATGHGLVVTGFSETSGSLSPGASSGLYAHEVEVLNGLMGVRSALSSGDVSVSFAAEGAQLIVTPTAGFGPPVTFVQG</sequence>
<evidence type="ECO:0000256" key="1">
    <source>
        <dbReference type="SAM" id="Phobius"/>
    </source>
</evidence>
<keyword evidence="1" id="KW-0812">Transmembrane</keyword>
<proteinExistence type="predicted"/>
<dbReference type="EMBL" id="CP159218">
    <property type="protein sequence ID" value="XCG63370.1"/>
    <property type="molecule type" value="Genomic_DNA"/>
</dbReference>
<evidence type="ECO:0000313" key="2">
    <source>
        <dbReference type="EMBL" id="XCG63370.1"/>
    </source>
</evidence>
<keyword evidence="1" id="KW-1133">Transmembrane helix</keyword>